<accession>A0AC61RS89</accession>
<organism evidence="1 2">
    <name type="scientific">Petralouisia muris</name>
    <dbReference type="NCBI Taxonomy" id="3032872"/>
    <lineage>
        <taxon>Bacteria</taxon>
        <taxon>Bacillati</taxon>
        <taxon>Bacillota</taxon>
        <taxon>Clostridia</taxon>
        <taxon>Lachnospirales</taxon>
        <taxon>Lachnospiraceae</taxon>
        <taxon>Petralouisia</taxon>
    </lineage>
</organism>
<keyword evidence="2" id="KW-1185">Reference proteome</keyword>
<gene>
    <name evidence="1" type="ORF">E5329_20845</name>
</gene>
<evidence type="ECO:0000313" key="1">
    <source>
        <dbReference type="EMBL" id="TGY91476.1"/>
    </source>
</evidence>
<protein>
    <submittedName>
        <fullName evidence="1">Uncharacterized protein</fullName>
    </submittedName>
</protein>
<sequence>MKKFISISLVILVLAGLLTGCGKSLEADRDTVYIQKKGNVVSAAIADFDKDYYDDEELKNYIDERVAEYQEEHGKGSVSIDEFSVEDGVARLFIKYDSCEEYQNFNEVTLFSGTIPQALAEGYNFEEEFTEIENGEAAGSADRDAIADLDAKVIILSEKVDVKVDGTIQYVSSRYTTMKAKDTVSIQLPEEAEDGEESALVYVIYE</sequence>
<reference evidence="1" key="1">
    <citation type="submission" date="2019-04" db="EMBL/GenBank/DDBJ databases">
        <title>Microbes associate with the intestines of laboratory mice.</title>
        <authorList>
            <person name="Navarre W."/>
            <person name="Wong E."/>
            <person name="Huang K."/>
            <person name="Tropini C."/>
            <person name="Ng K."/>
            <person name="Yu B."/>
        </authorList>
    </citation>
    <scope>NUCLEOTIDE SEQUENCE</scope>
    <source>
        <strain evidence="1">NM01_1-7b</strain>
    </source>
</reference>
<comment type="caution">
    <text evidence="1">The sequence shown here is derived from an EMBL/GenBank/DDBJ whole genome shotgun (WGS) entry which is preliminary data.</text>
</comment>
<dbReference type="EMBL" id="SRYA01000056">
    <property type="protein sequence ID" value="TGY91476.1"/>
    <property type="molecule type" value="Genomic_DNA"/>
</dbReference>
<name>A0AC61RS89_9FIRM</name>
<evidence type="ECO:0000313" key="2">
    <source>
        <dbReference type="Proteomes" id="UP000304953"/>
    </source>
</evidence>
<dbReference type="Proteomes" id="UP000304953">
    <property type="component" value="Unassembled WGS sequence"/>
</dbReference>
<proteinExistence type="predicted"/>